<accession>A0AC34FIV5</accession>
<name>A0AC34FIV5_9BILA</name>
<dbReference type="WBParaSite" id="ES5_v2.g17281.t1">
    <property type="protein sequence ID" value="ES5_v2.g17281.t1"/>
    <property type="gene ID" value="ES5_v2.g17281"/>
</dbReference>
<organism evidence="1 2">
    <name type="scientific">Panagrolaimus sp. ES5</name>
    <dbReference type="NCBI Taxonomy" id="591445"/>
    <lineage>
        <taxon>Eukaryota</taxon>
        <taxon>Metazoa</taxon>
        <taxon>Ecdysozoa</taxon>
        <taxon>Nematoda</taxon>
        <taxon>Chromadorea</taxon>
        <taxon>Rhabditida</taxon>
        <taxon>Tylenchina</taxon>
        <taxon>Panagrolaimomorpha</taxon>
        <taxon>Panagrolaimoidea</taxon>
        <taxon>Panagrolaimidae</taxon>
        <taxon>Panagrolaimus</taxon>
    </lineage>
</organism>
<sequence>MKKSFDTCIGATAIFQKCFNIDDFENVEFIREKSDSRGMIANYMQADLACGSAYEVVTKKLDCVFKYGSHCDDSHDSCSNATNSFINCVGPEVTNGCGKAAGCAAKQYLSLQRCYFSNCDFCQTLNYNNNPINNLCSDKDAGSNYANTTA</sequence>
<reference evidence="2" key="1">
    <citation type="submission" date="2022-11" db="UniProtKB">
        <authorList>
            <consortium name="WormBaseParasite"/>
        </authorList>
    </citation>
    <scope>IDENTIFICATION</scope>
</reference>
<evidence type="ECO:0000313" key="1">
    <source>
        <dbReference type="Proteomes" id="UP000887579"/>
    </source>
</evidence>
<dbReference type="Proteomes" id="UP000887579">
    <property type="component" value="Unplaced"/>
</dbReference>
<proteinExistence type="predicted"/>
<evidence type="ECO:0000313" key="2">
    <source>
        <dbReference type="WBParaSite" id="ES5_v2.g17281.t1"/>
    </source>
</evidence>
<protein>
    <submittedName>
        <fullName evidence="2">Uncharacterized protein</fullName>
    </submittedName>
</protein>